<protein>
    <recommendedName>
        <fullName evidence="4">NodB homology domain-containing protein</fullName>
    </recommendedName>
</protein>
<dbReference type="RefSeq" id="WP_041054889.1">
    <property type="nucleotide sequence ID" value="NZ_JXRR01000006.1"/>
</dbReference>
<dbReference type="GO" id="GO:0005975">
    <property type="term" value="P:carbohydrate metabolic process"/>
    <property type="evidence" value="ECO:0007669"/>
    <property type="project" value="InterPro"/>
</dbReference>
<dbReference type="Proteomes" id="UP000031972">
    <property type="component" value="Unassembled WGS sequence"/>
</dbReference>
<dbReference type="InterPro" id="IPR011330">
    <property type="entry name" value="Glyco_hydro/deAcase_b/a-brl"/>
</dbReference>
<keyword evidence="3" id="KW-1185">Reference proteome</keyword>
<dbReference type="Gene3D" id="3.20.20.370">
    <property type="entry name" value="Glycoside hydrolase/deacetylase"/>
    <property type="match status" value="1"/>
</dbReference>
<proteinExistence type="predicted"/>
<evidence type="ECO:0008006" key="4">
    <source>
        <dbReference type="Google" id="ProtNLM"/>
    </source>
</evidence>
<organism evidence="2 3">
    <name type="scientific">Jeotgalibacillus campisalis</name>
    <dbReference type="NCBI Taxonomy" id="220754"/>
    <lineage>
        <taxon>Bacteria</taxon>
        <taxon>Bacillati</taxon>
        <taxon>Bacillota</taxon>
        <taxon>Bacilli</taxon>
        <taxon>Bacillales</taxon>
        <taxon>Caryophanaceae</taxon>
        <taxon>Jeotgalibacillus</taxon>
    </lineage>
</organism>
<feature type="transmembrane region" description="Helical" evidence="1">
    <location>
        <begin position="12"/>
        <end position="30"/>
    </location>
</feature>
<evidence type="ECO:0000313" key="2">
    <source>
        <dbReference type="EMBL" id="KIL52307.1"/>
    </source>
</evidence>
<keyword evidence="1" id="KW-0812">Transmembrane</keyword>
<dbReference type="EMBL" id="JXRR01000006">
    <property type="protein sequence ID" value="KIL52307.1"/>
    <property type="molecule type" value="Genomic_DNA"/>
</dbReference>
<name>A0A0C2VTQ6_9BACL</name>
<keyword evidence="1" id="KW-1133">Transmembrane helix</keyword>
<dbReference type="SUPFAM" id="SSF88713">
    <property type="entry name" value="Glycoside hydrolase/deacetylase"/>
    <property type="match status" value="1"/>
</dbReference>
<dbReference type="PATRIC" id="fig|220754.4.peg.700"/>
<reference evidence="2 3" key="1">
    <citation type="submission" date="2015-01" db="EMBL/GenBank/DDBJ databases">
        <title>Jeotgalibacillus campisalis genome sequencing.</title>
        <authorList>
            <person name="Goh K.M."/>
            <person name="Chan K.-G."/>
            <person name="Yaakop A.S."/>
            <person name="Ee R."/>
            <person name="Gan H.M."/>
            <person name="Chan C.S."/>
        </authorList>
    </citation>
    <scope>NUCLEOTIDE SEQUENCE [LARGE SCALE GENOMIC DNA]</scope>
    <source>
        <strain evidence="2 3">SF-57</strain>
    </source>
</reference>
<keyword evidence="1" id="KW-0472">Membrane</keyword>
<evidence type="ECO:0000313" key="3">
    <source>
        <dbReference type="Proteomes" id="UP000031972"/>
    </source>
</evidence>
<evidence type="ECO:0000256" key="1">
    <source>
        <dbReference type="SAM" id="Phobius"/>
    </source>
</evidence>
<comment type="caution">
    <text evidence="2">The sequence shown here is derived from an EMBL/GenBank/DDBJ whole genome shotgun (WGS) entry which is preliminary data.</text>
</comment>
<dbReference type="AlphaFoldDB" id="A0A0C2VTQ6"/>
<dbReference type="OrthoDB" id="9806342at2"/>
<accession>A0A0C2VTQ6</accession>
<sequence length="238" mass="27079">MGKHFFKKGYETGIILIVITLIVLLIPPSPSVMNVNGVWPSPGILYKGDEGVSLTFNVELGDESILWLVKDLEEKGIKKAAFFLDPAWVDRQKEVVKEIQLAGFDIGIYDPHPSRYESLEEKEIAKHLEDLRNLFREHNLDPSYYRTKDELLPPSVVKTMAKYDLIVVSHQLEGKDLVSSERISVKGAVIELDAANKLEDMKKNWEKWHEAIKHENDVPFVSLLELLASSDSKIKLLD</sequence>
<gene>
    <name evidence="2" type="ORF">KR50_06820</name>
</gene>